<dbReference type="Gene3D" id="3.10.450.50">
    <property type="match status" value="1"/>
</dbReference>
<comment type="caution">
    <text evidence="2">The sequence shown here is derived from an EMBL/GenBank/DDBJ whole genome shotgun (WGS) entry which is preliminary data.</text>
</comment>
<keyword evidence="3" id="KW-1185">Reference proteome</keyword>
<reference evidence="2 3" key="1">
    <citation type="submission" date="2024-06" db="EMBL/GenBank/DDBJ databases">
        <title>Sorghum-associated microbial communities from plants grown in Nebraska, USA.</title>
        <authorList>
            <person name="Schachtman D."/>
        </authorList>
    </citation>
    <scope>NUCLEOTIDE SEQUENCE [LARGE SCALE GENOMIC DNA]</scope>
    <source>
        <strain evidence="2 3">2857</strain>
    </source>
</reference>
<name>A0ABV2QSG4_9MICO</name>
<evidence type="ECO:0000313" key="3">
    <source>
        <dbReference type="Proteomes" id="UP001549257"/>
    </source>
</evidence>
<evidence type="ECO:0000259" key="1">
    <source>
        <dbReference type="Pfam" id="PF12680"/>
    </source>
</evidence>
<dbReference type="InterPro" id="IPR032710">
    <property type="entry name" value="NTF2-like_dom_sf"/>
</dbReference>
<sequence length="119" mass="13909">MTTRADVERWMDLYRAAWTSNAPDDVTALFTEDAVYHARPFDPEPWQGHQGIVVGWLEHSDEPGTWSFDWNLVGLDGDTAFVQGETNYEDEPDYDNLWVIRFADDGRAREFTEWFMARD</sequence>
<organism evidence="2 3">
    <name type="scientific">Conyzicola nivalis</name>
    <dbReference type="NCBI Taxonomy" id="1477021"/>
    <lineage>
        <taxon>Bacteria</taxon>
        <taxon>Bacillati</taxon>
        <taxon>Actinomycetota</taxon>
        <taxon>Actinomycetes</taxon>
        <taxon>Micrococcales</taxon>
        <taxon>Microbacteriaceae</taxon>
        <taxon>Conyzicola</taxon>
    </lineage>
</organism>
<dbReference type="SUPFAM" id="SSF54427">
    <property type="entry name" value="NTF2-like"/>
    <property type="match status" value="1"/>
</dbReference>
<feature type="domain" description="SnoaL-like" evidence="1">
    <location>
        <begin position="14"/>
        <end position="110"/>
    </location>
</feature>
<evidence type="ECO:0000313" key="2">
    <source>
        <dbReference type="EMBL" id="MET4583942.1"/>
    </source>
</evidence>
<dbReference type="Pfam" id="PF12680">
    <property type="entry name" value="SnoaL_2"/>
    <property type="match status" value="1"/>
</dbReference>
<accession>A0ABV2QSG4</accession>
<dbReference type="EMBL" id="JBEPSJ010000005">
    <property type="protein sequence ID" value="MET4583942.1"/>
    <property type="molecule type" value="Genomic_DNA"/>
</dbReference>
<gene>
    <name evidence="2" type="ORF">ABIE21_003473</name>
</gene>
<protein>
    <submittedName>
        <fullName evidence="2">Ketosteroid isomerase-like protein</fullName>
    </submittedName>
</protein>
<dbReference type="InterPro" id="IPR037401">
    <property type="entry name" value="SnoaL-like"/>
</dbReference>
<proteinExistence type="predicted"/>
<dbReference type="Proteomes" id="UP001549257">
    <property type="component" value="Unassembled WGS sequence"/>
</dbReference>